<protein>
    <submittedName>
        <fullName evidence="1">BQ5605_C002g01230 protein</fullName>
    </submittedName>
</protein>
<name>A0A2X0M2P7_9BASI</name>
<dbReference type="EMBL" id="FQNC01000041">
    <property type="protein sequence ID" value="SGY31433.1"/>
    <property type="molecule type" value="Genomic_DNA"/>
</dbReference>
<accession>A0A2X0M2P7</accession>
<proteinExistence type="predicted"/>
<keyword evidence="2" id="KW-1185">Reference proteome</keyword>
<reference evidence="1 2" key="1">
    <citation type="submission" date="2016-11" db="EMBL/GenBank/DDBJ databases">
        <authorList>
            <person name="Jaros S."/>
            <person name="Januszkiewicz K."/>
            <person name="Wedrychowicz H."/>
        </authorList>
    </citation>
    <scope>NUCLEOTIDE SEQUENCE [LARGE SCALE GENOMIC DNA]</scope>
</reference>
<sequence length="54" mass="6275">MSVESFEIFLSAERAQTASLAVHFDADRHANEISENTDTKMHREHERVPRCFNI</sequence>
<dbReference type="AlphaFoldDB" id="A0A2X0M2P7"/>
<gene>
    <name evidence="1" type="primary">BQ5605_C002g01230</name>
    <name evidence="1" type="ORF">BQ5605_C002G01230</name>
</gene>
<organism evidence="1 2">
    <name type="scientific">Microbotryum silenes-dioicae</name>
    <dbReference type="NCBI Taxonomy" id="796604"/>
    <lineage>
        <taxon>Eukaryota</taxon>
        <taxon>Fungi</taxon>
        <taxon>Dikarya</taxon>
        <taxon>Basidiomycota</taxon>
        <taxon>Pucciniomycotina</taxon>
        <taxon>Microbotryomycetes</taxon>
        <taxon>Microbotryales</taxon>
        <taxon>Microbotryaceae</taxon>
        <taxon>Microbotryum</taxon>
    </lineage>
</organism>
<dbReference type="Proteomes" id="UP000249464">
    <property type="component" value="Unassembled WGS sequence"/>
</dbReference>
<evidence type="ECO:0000313" key="1">
    <source>
        <dbReference type="EMBL" id="SGY31433.1"/>
    </source>
</evidence>
<evidence type="ECO:0000313" key="2">
    <source>
        <dbReference type="Proteomes" id="UP000249464"/>
    </source>
</evidence>